<comment type="pathway">
    <text evidence="1">Bacterial outer membrane biogenesis; LPS O-antigen biosynthesis.</text>
</comment>
<organism evidence="4 5">
    <name type="scientific">Paraburkholderia acidisoli</name>
    <dbReference type="NCBI Taxonomy" id="2571748"/>
    <lineage>
        <taxon>Bacteria</taxon>
        <taxon>Pseudomonadati</taxon>
        <taxon>Pseudomonadota</taxon>
        <taxon>Betaproteobacteria</taxon>
        <taxon>Burkholderiales</taxon>
        <taxon>Burkholderiaceae</taxon>
        <taxon>Paraburkholderia</taxon>
    </lineage>
</organism>
<sequence>MKTILVTGAAGGVAARVRPYLRERYNLRLLDLREACDLAANETAIVGDIADRDAVLRAAQGADAILHLACAYSLDIDFEATLDANYRAQLYLLDAAREHGIGRFVFASSHHVLGQHRVDGFAGDHASIAPDGFYALSKVFGEAACALYAHRHGIKTMSIRIGSATDTIGDGRRQHIWVSGRDLAQLIRVGLEHADVSNEVVYGVSRCAAPFFDNARATELGYVPQDSAQDNLSPAFVAREAMPASEGPDFVGGPYVPKPLIVRTPQ</sequence>
<accession>A0A7Z2GPZ4</accession>
<comment type="similarity">
    <text evidence="2">Belongs to the NAD(P)-dependent epimerase/dehydratase family.</text>
</comment>
<dbReference type="CDD" id="cd08946">
    <property type="entry name" value="SDR_e"/>
    <property type="match status" value="1"/>
</dbReference>
<dbReference type="AlphaFoldDB" id="A0A7Z2GPZ4"/>
<dbReference type="KEGG" id="pacs:FAZ98_27845"/>
<dbReference type="Proteomes" id="UP000433577">
    <property type="component" value="Chromosome 3"/>
</dbReference>
<dbReference type="PANTHER" id="PTHR43000">
    <property type="entry name" value="DTDP-D-GLUCOSE 4,6-DEHYDRATASE-RELATED"/>
    <property type="match status" value="1"/>
</dbReference>
<dbReference type="InterPro" id="IPR001509">
    <property type="entry name" value="Epimerase_deHydtase"/>
</dbReference>
<dbReference type="SUPFAM" id="SSF51735">
    <property type="entry name" value="NAD(P)-binding Rossmann-fold domains"/>
    <property type="match status" value="1"/>
</dbReference>
<keyword evidence="5" id="KW-1185">Reference proteome</keyword>
<evidence type="ECO:0000259" key="3">
    <source>
        <dbReference type="Pfam" id="PF01370"/>
    </source>
</evidence>
<evidence type="ECO:0000256" key="1">
    <source>
        <dbReference type="ARBA" id="ARBA00005125"/>
    </source>
</evidence>
<evidence type="ECO:0000256" key="2">
    <source>
        <dbReference type="ARBA" id="ARBA00007637"/>
    </source>
</evidence>
<protein>
    <submittedName>
        <fullName evidence="4">NAD-dependent epimerase/dehydratase family protein</fullName>
    </submittedName>
</protein>
<evidence type="ECO:0000313" key="4">
    <source>
        <dbReference type="EMBL" id="QGZ65560.1"/>
    </source>
</evidence>
<dbReference type="RefSeq" id="WP_158956119.1">
    <property type="nucleotide sequence ID" value="NZ_CP046915.1"/>
</dbReference>
<dbReference type="EMBL" id="CP046915">
    <property type="protein sequence ID" value="QGZ65560.1"/>
    <property type="molecule type" value="Genomic_DNA"/>
</dbReference>
<dbReference type="InterPro" id="IPR036291">
    <property type="entry name" value="NAD(P)-bd_dom_sf"/>
</dbReference>
<reference evidence="4 5" key="1">
    <citation type="submission" date="2019-12" db="EMBL/GenBank/DDBJ databases">
        <title>Paraburkholderia acidiphila 7Q-K02 sp. nov and Paraburkholderia acidisoli DHF22 sp. nov., two strains isolated from forest soil.</title>
        <authorList>
            <person name="Gao Z."/>
            <person name="Qiu L."/>
        </authorList>
    </citation>
    <scope>NUCLEOTIDE SEQUENCE [LARGE SCALE GENOMIC DNA]</scope>
    <source>
        <strain evidence="4 5">DHF22</strain>
    </source>
</reference>
<proteinExistence type="inferred from homology"/>
<dbReference type="Gene3D" id="3.40.50.720">
    <property type="entry name" value="NAD(P)-binding Rossmann-like Domain"/>
    <property type="match status" value="1"/>
</dbReference>
<dbReference type="OrthoDB" id="8770295at2"/>
<gene>
    <name evidence="4" type="ORF">FAZ98_27845</name>
</gene>
<evidence type="ECO:0000313" key="5">
    <source>
        <dbReference type="Proteomes" id="UP000433577"/>
    </source>
</evidence>
<name>A0A7Z2GPZ4_9BURK</name>
<feature type="domain" description="NAD-dependent epimerase/dehydratase" evidence="3">
    <location>
        <begin position="4"/>
        <end position="162"/>
    </location>
</feature>
<dbReference type="Pfam" id="PF01370">
    <property type="entry name" value="Epimerase"/>
    <property type="match status" value="1"/>
</dbReference>